<sequence>MKTLSTNQIQHIEEFLISQYNIKYQDTRDEVLDHIACEIEELMNEGKEYDNAFKIIFNKWNKDLSPHPWIRYKNVPSFLGRQWIKRDIISIIVCMIIGLGIPYLLSSFIVDYNLANVLGSSICLTSILLGGFIYIKYFKVKGYRISQLKKDTFSYALICLFYYIMFKESFSYKLLPLILIFLLYQVYYIIEIQKIRSLSKL</sequence>
<evidence type="ECO:0000313" key="2">
    <source>
        <dbReference type="EMBL" id="KZE84212.1"/>
    </source>
</evidence>
<dbReference type="EMBL" id="LQNU01000020">
    <property type="protein sequence ID" value="KZE84212.1"/>
    <property type="molecule type" value="Genomic_DNA"/>
</dbReference>
<proteinExistence type="predicted"/>
<comment type="caution">
    <text evidence="2">The sequence shown here is derived from an EMBL/GenBank/DDBJ whole genome shotgun (WGS) entry which is preliminary data.</text>
</comment>
<keyword evidence="1" id="KW-1133">Transmembrane helix</keyword>
<dbReference type="AlphaFoldDB" id="A0A161SD17"/>
<keyword evidence="1" id="KW-0472">Membrane</keyword>
<dbReference type="OrthoDB" id="1452720at2"/>
<keyword evidence="1" id="KW-0812">Transmembrane</keyword>
<evidence type="ECO:0000256" key="1">
    <source>
        <dbReference type="SAM" id="Phobius"/>
    </source>
</evidence>
<feature type="transmembrane region" description="Helical" evidence="1">
    <location>
        <begin position="88"/>
        <end position="105"/>
    </location>
</feature>
<evidence type="ECO:0000313" key="3">
    <source>
        <dbReference type="Proteomes" id="UP000076630"/>
    </source>
</evidence>
<dbReference type="RefSeq" id="WP_038987484.1">
    <property type="nucleotide sequence ID" value="NZ_JWJO01000049.1"/>
</dbReference>
<dbReference type="Proteomes" id="UP000076630">
    <property type="component" value="Unassembled WGS sequence"/>
</dbReference>
<protein>
    <submittedName>
        <fullName evidence="2">Uncharacterized protein</fullName>
    </submittedName>
</protein>
<keyword evidence="3" id="KW-1185">Reference proteome</keyword>
<feature type="transmembrane region" description="Helical" evidence="1">
    <location>
        <begin position="172"/>
        <end position="190"/>
    </location>
</feature>
<gene>
    <name evidence="2" type="ORF">AV926_18795</name>
</gene>
<reference evidence="2 3" key="1">
    <citation type="submission" date="2016-01" db="EMBL/GenBank/DDBJ databases">
        <title>Whole genome sequencing of Myroides marinus L41.</title>
        <authorList>
            <person name="Hong K.W."/>
        </authorList>
    </citation>
    <scope>NUCLEOTIDE SEQUENCE [LARGE SCALE GENOMIC DNA]</scope>
    <source>
        <strain evidence="2 3">L41</strain>
    </source>
</reference>
<accession>A0A161SD17</accession>
<feature type="transmembrane region" description="Helical" evidence="1">
    <location>
        <begin position="117"/>
        <end position="138"/>
    </location>
</feature>
<name>A0A161SD17_9FLAO</name>
<organism evidence="2 3">
    <name type="scientific">Myroides marinus</name>
    <dbReference type="NCBI Taxonomy" id="703342"/>
    <lineage>
        <taxon>Bacteria</taxon>
        <taxon>Pseudomonadati</taxon>
        <taxon>Bacteroidota</taxon>
        <taxon>Flavobacteriia</taxon>
        <taxon>Flavobacteriales</taxon>
        <taxon>Flavobacteriaceae</taxon>
        <taxon>Myroides</taxon>
    </lineage>
</organism>